<feature type="transmembrane region" description="Helical" evidence="2">
    <location>
        <begin position="230"/>
        <end position="251"/>
    </location>
</feature>
<feature type="coiled-coil region" evidence="1">
    <location>
        <begin position="50"/>
        <end position="80"/>
    </location>
</feature>
<reference evidence="4" key="1">
    <citation type="journal article" date="2021" name="Nat. Commun.">
        <title>Genetic determinants of endophytism in the Arabidopsis root mycobiome.</title>
        <authorList>
            <person name="Mesny F."/>
            <person name="Miyauchi S."/>
            <person name="Thiergart T."/>
            <person name="Pickel B."/>
            <person name="Atanasova L."/>
            <person name="Karlsson M."/>
            <person name="Huettel B."/>
            <person name="Barry K.W."/>
            <person name="Haridas S."/>
            <person name="Chen C."/>
            <person name="Bauer D."/>
            <person name="Andreopoulos W."/>
            <person name="Pangilinan J."/>
            <person name="LaButti K."/>
            <person name="Riley R."/>
            <person name="Lipzen A."/>
            <person name="Clum A."/>
            <person name="Drula E."/>
            <person name="Henrissat B."/>
            <person name="Kohler A."/>
            <person name="Grigoriev I.V."/>
            <person name="Martin F.M."/>
            <person name="Hacquard S."/>
        </authorList>
    </citation>
    <scope>NUCLEOTIDE SEQUENCE</scope>
    <source>
        <strain evidence="4">MPI-CAGE-CH-0243</strain>
    </source>
</reference>
<feature type="domain" description="DUF6594" evidence="3">
    <location>
        <begin position="21"/>
        <end position="296"/>
    </location>
</feature>
<dbReference type="InterPro" id="IPR046529">
    <property type="entry name" value="DUF6594"/>
</dbReference>
<feature type="transmembrane region" description="Helical" evidence="2">
    <location>
        <begin position="284"/>
        <end position="305"/>
    </location>
</feature>
<name>A0A9P9E3I2_9PLEO</name>
<keyword evidence="2" id="KW-1133">Transmembrane helix</keyword>
<comment type="caution">
    <text evidence="4">The sequence shown here is derived from an EMBL/GenBank/DDBJ whole genome shotgun (WGS) entry which is preliminary data.</text>
</comment>
<keyword evidence="2" id="KW-0812">Transmembrane</keyword>
<dbReference type="PANTHER" id="PTHR34502:SF4">
    <property type="entry name" value="DUF6594 DOMAIN-CONTAINING PROTEIN"/>
    <property type="match status" value="1"/>
</dbReference>
<gene>
    <name evidence="4" type="ORF">B0J11DRAFT_557734</name>
</gene>
<dbReference type="Proteomes" id="UP000700596">
    <property type="component" value="Unassembled WGS sequence"/>
</dbReference>
<dbReference type="Pfam" id="PF20237">
    <property type="entry name" value="DUF6594"/>
    <property type="match status" value="1"/>
</dbReference>
<dbReference type="AlphaFoldDB" id="A0A9P9E3I2"/>
<keyword evidence="1" id="KW-0175">Coiled coil</keyword>
<evidence type="ECO:0000313" key="5">
    <source>
        <dbReference type="Proteomes" id="UP000700596"/>
    </source>
</evidence>
<feature type="transmembrane region" description="Helical" evidence="2">
    <location>
        <begin position="257"/>
        <end position="277"/>
    </location>
</feature>
<proteinExistence type="predicted"/>
<evidence type="ECO:0000256" key="2">
    <source>
        <dbReference type="SAM" id="Phobius"/>
    </source>
</evidence>
<dbReference type="OrthoDB" id="3533814at2759"/>
<organism evidence="4 5">
    <name type="scientific">Dendryphion nanum</name>
    <dbReference type="NCBI Taxonomy" id="256645"/>
    <lineage>
        <taxon>Eukaryota</taxon>
        <taxon>Fungi</taxon>
        <taxon>Dikarya</taxon>
        <taxon>Ascomycota</taxon>
        <taxon>Pezizomycotina</taxon>
        <taxon>Dothideomycetes</taxon>
        <taxon>Pleosporomycetidae</taxon>
        <taxon>Pleosporales</taxon>
        <taxon>Torulaceae</taxon>
        <taxon>Dendryphion</taxon>
    </lineage>
</organism>
<accession>A0A9P9E3I2</accession>
<protein>
    <recommendedName>
        <fullName evidence="3">DUF6594 domain-containing protein</fullName>
    </recommendedName>
</protein>
<evidence type="ECO:0000259" key="3">
    <source>
        <dbReference type="Pfam" id="PF20237"/>
    </source>
</evidence>
<keyword evidence="5" id="KW-1185">Reference proteome</keyword>
<dbReference type="EMBL" id="JAGMWT010000004">
    <property type="protein sequence ID" value="KAH7130765.1"/>
    <property type="molecule type" value="Genomic_DNA"/>
</dbReference>
<keyword evidence="2" id="KW-0472">Membrane</keyword>
<evidence type="ECO:0000256" key="1">
    <source>
        <dbReference type="SAM" id="Coils"/>
    </source>
</evidence>
<sequence>MSPSPAHKPPDIELGHVRDGYPALATWISRDPDSETFVFRKFRRLAARNILHLQCKLIALEKEIDDIDEEARQSSDLEARQASRRYETLISYSEDDSRPEKKRLEKLREVKILLEEYYSTLLQQSQITALSPPTPRVISTFSAYLSGNIIQSTDPNAPTSLPLLAGRAKDFLSDENDLVALRPPPESDYLSRLLQDNWKTIQRLNPKTNTSSDPIDQTTIYKNRHIMRTVATVGMLIAATLLIVAIMSLYVVKDEKVKLGLVAIYTLLFALSVALLTSARRAEVFAATAAYAAVLVVFFVTNPIMDVIPLVQTTALVLEFTTNEYRIFR</sequence>
<dbReference type="PANTHER" id="PTHR34502">
    <property type="entry name" value="DUF6594 DOMAIN-CONTAINING PROTEIN-RELATED"/>
    <property type="match status" value="1"/>
</dbReference>
<evidence type="ECO:0000313" key="4">
    <source>
        <dbReference type="EMBL" id="KAH7130765.1"/>
    </source>
</evidence>